<comment type="caution">
    <text evidence="6">The sequence shown here is derived from an EMBL/GenBank/DDBJ whole genome shotgun (WGS) entry which is preliminary data.</text>
</comment>
<dbReference type="Pfam" id="PF03466">
    <property type="entry name" value="LysR_substrate"/>
    <property type="match status" value="1"/>
</dbReference>
<dbReference type="PROSITE" id="PS50931">
    <property type="entry name" value="HTH_LYSR"/>
    <property type="match status" value="1"/>
</dbReference>
<evidence type="ECO:0000313" key="7">
    <source>
        <dbReference type="Proteomes" id="UP000284451"/>
    </source>
</evidence>
<sequence length="285" mass="31615">MNFRRAAARLNMTQPPLTRQIQLLEHELGVKLLERSGRNVQFTTAGAHFYLEAQDVLRRAETAAQSARRIESGECGSVSVGCFAFANAVVMPQVLIRAQQMLPQLTINLREMGSIDQSQALASGLVDLGIMRYPRNTRSVRLERILCEKIMLAVPRNHPLALRSKAGLMDLNDQPFVMYSAGAGWYSHGIINGLLTEQNIRPCIVQHVDSTLAILAMVNAGLGLALVPQSAASFGFDNVTILPVELPKETRIETYIGWHEGRLENPAVLRVKEMIVGLNEWIYIS</sequence>
<comment type="similarity">
    <text evidence="1">Belongs to the LysR transcriptional regulatory family.</text>
</comment>
<accession>A0A443K2W3</accession>
<dbReference type="InterPro" id="IPR000847">
    <property type="entry name" value="LysR_HTH_N"/>
</dbReference>
<evidence type="ECO:0000256" key="4">
    <source>
        <dbReference type="ARBA" id="ARBA00023163"/>
    </source>
</evidence>
<reference evidence="6 7" key="2">
    <citation type="submission" date="2019-01" db="EMBL/GenBank/DDBJ databases">
        <authorList>
            <person name="Li Y."/>
        </authorList>
    </citation>
    <scope>NUCLEOTIDE SEQUENCE [LARGE SCALE GENOMIC DNA]</scope>
    <source>
        <strain evidence="6 7">07D10-4-3</strain>
    </source>
</reference>
<dbReference type="FunFam" id="1.10.10.10:FF:000001">
    <property type="entry name" value="LysR family transcriptional regulator"/>
    <property type="match status" value="1"/>
</dbReference>
<dbReference type="PANTHER" id="PTHR30346">
    <property type="entry name" value="TRANSCRIPTIONAL DUAL REGULATOR HCAR-RELATED"/>
    <property type="match status" value="1"/>
</dbReference>
<dbReference type="PRINTS" id="PR00039">
    <property type="entry name" value="HTHLYSR"/>
</dbReference>
<evidence type="ECO:0000313" key="6">
    <source>
        <dbReference type="EMBL" id="RWR27082.1"/>
    </source>
</evidence>
<dbReference type="EMBL" id="SAUY01000035">
    <property type="protein sequence ID" value="RWR27082.1"/>
    <property type="molecule type" value="Genomic_DNA"/>
</dbReference>
<keyword evidence="3" id="KW-0238">DNA-binding</keyword>
<proteinExistence type="inferred from homology"/>
<dbReference type="Gene3D" id="1.10.10.10">
    <property type="entry name" value="Winged helix-like DNA-binding domain superfamily/Winged helix DNA-binding domain"/>
    <property type="match status" value="1"/>
</dbReference>
<keyword evidence="2" id="KW-0805">Transcription regulation</keyword>
<gene>
    <name evidence="6" type="ORF">D2T29_19280</name>
</gene>
<evidence type="ECO:0000259" key="5">
    <source>
        <dbReference type="PROSITE" id="PS50931"/>
    </source>
</evidence>
<keyword evidence="4" id="KW-0804">Transcription</keyword>
<dbReference type="GO" id="GO:0003700">
    <property type="term" value="F:DNA-binding transcription factor activity"/>
    <property type="evidence" value="ECO:0007669"/>
    <property type="project" value="InterPro"/>
</dbReference>
<dbReference type="Proteomes" id="UP000284451">
    <property type="component" value="Unassembled WGS sequence"/>
</dbReference>
<dbReference type="GO" id="GO:0003677">
    <property type="term" value="F:DNA binding"/>
    <property type="evidence" value="ECO:0007669"/>
    <property type="project" value="UniProtKB-KW"/>
</dbReference>
<dbReference type="InterPro" id="IPR036388">
    <property type="entry name" value="WH-like_DNA-bd_sf"/>
</dbReference>
<evidence type="ECO:0000256" key="3">
    <source>
        <dbReference type="ARBA" id="ARBA00023125"/>
    </source>
</evidence>
<dbReference type="AlphaFoldDB" id="A0A443K2W3"/>
<dbReference type="InterPro" id="IPR005119">
    <property type="entry name" value="LysR_subst-bd"/>
</dbReference>
<dbReference type="GO" id="GO:0032993">
    <property type="term" value="C:protein-DNA complex"/>
    <property type="evidence" value="ECO:0007669"/>
    <property type="project" value="TreeGrafter"/>
</dbReference>
<dbReference type="SUPFAM" id="SSF53850">
    <property type="entry name" value="Periplasmic binding protein-like II"/>
    <property type="match status" value="1"/>
</dbReference>
<evidence type="ECO:0000256" key="1">
    <source>
        <dbReference type="ARBA" id="ARBA00009437"/>
    </source>
</evidence>
<evidence type="ECO:0000256" key="2">
    <source>
        <dbReference type="ARBA" id="ARBA00023015"/>
    </source>
</evidence>
<dbReference type="Pfam" id="PF00126">
    <property type="entry name" value="HTH_1"/>
    <property type="match status" value="1"/>
</dbReference>
<dbReference type="PANTHER" id="PTHR30346:SF0">
    <property type="entry name" value="HCA OPERON TRANSCRIPTIONAL ACTIVATOR HCAR"/>
    <property type="match status" value="1"/>
</dbReference>
<protein>
    <submittedName>
        <fullName evidence="6">LysR family transcriptional regulator</fullName>
    </submittedName>
</protein>
<name>A0A443K2W3_9RHOB</name>
<feature type="domain" description="HTH lysR-type" evidence="5">
    <location>
        <begin position="1"/>
        <end position="43"/>
    </location>
</feature>
<dbReference type="SUPFAM" id="SSF46785">
    <property type="entry name" value="Winged helix' DNA-binding domain"/>
    <property type="match status" value="1"/>
</dbReference>
<dbReference type="Gene3D" id="3.40.190.10">
    <property type="entry name" value="Periplasmic binding protein-like II"/>
    <property type="match status" value="2"/>
</dbReference>
<organism evidence="6 7">
    <name type="scientific">Paenirhodobacter populi</name>
    <dbReference type="NCBI Taxonomy" id="2306993"/>
    <lineage>
        <taxon>Bacteria</taxon>
        <taxon>Pseudomonadati</taxon>
        <taxon>Pseudomonadota</taxon>
        <taxon>Alphaproteobacteria</taxon>
        <taxon>Rhodobacterales</taxon>
        <taxon>Rhodobacter group</taxon>
        <taxon>Paenirhodobacter</taxon>
    </lineage>
</organism>
<dbReference type="InterPro" id="IPR036390">
    <property type="entry name" value="WH_DNA-bd_sf"/>
</dbReference>
<reference evidence="6 7" key="1">
    <citation type="submission" date="2019-01" db="EMBL/GenBank/DDBJ databases">
        <title>Sinorhodobacter populi sp. nov. isolated from the symptomatic bark tissue of Populus euramericana canker.</title>
        <authorList>
            <person name="Xu G."/>
        </authorList>
    </citation>
    <scope>NUCLEOTIDE SEQUENCE [LARGE SCALE GENOMIC DNA]</scope>
    <source>
        <strain evidence="6 7">07D10-4-3</strain>
    </source>
</reference>